<dbReference type="InterPro" id="IPR012337">
    <property type="entry name" value="RNaseH-like_sf"/>
</dbReference>
<evidence type="ECO:0000313" key="3">
    <source>
        <dbReference type="EMBL" id="KAF7830028.1"/>
    </source>
</evidence>
<keyword evidence="4" id="KW-1185">Reference proteome</keyword>
<feature type="domain" description="RNase H type-1" evidence="2">
    <location>
        <begin position="459"/>
        <end position="579"/>
    </location>
</feature>
<reference evidence="3" key="1">
    <citation type="submission" date="2020-09" db="EMBL/GenBank/DDBJ databases">
        <title>Genome-Enabled Discovery of Anthraquinone Biosynthesis in Senna tora.</title>
        <authorList>
            <person name="Kang S.-H."/>
            <person name="Pandey R.P."/>
            <person name="Lee C.-M."/>
            <person name="Sim J.-S."/>
            <person name="Jeong J.-T."/>
            <person name="Choi B.-S."/>
            <person name="Jung M."/>
            <person name="Ginzburg D."/>
            <person name="Zhao K."/>
            <person name="Won S.Y."/>
            <person name="Oh T.-J."/>
            <person name="Yu Y."/>
            <person name="Kim N.-H."/>
            <person name="Lee O.R."/>
            <person name="Lee T.-H."/>
            <person name="Bashyal P."/>
            <person name="Kim T.-S."/>
            <person name="Lee W.-H."/>
            <person name="Kawkins C."/>
            <person name="Kim C.-K."/>
            <person name="Kim J.S."/>
            <person name="Ahn B.O."/>
            <person name="Rhee S.Y."/>
            <person name="Sohng J.K."/>
        </authorList>
    </citation>
    <scope>NUCLEOTIDE SEQUENCE</scope>
    <source>
        <tissue evidence="3">Leaf</tissue>
    </source>
</reference>
<dbReference type="PANTHER" id="PTHR47723:SF19">
    <property type="entry name" value="POLYNUCLEOTIDYL TRANSFERASE, RIBONUCLEASE H-LIKE SUPERFAMILY PROTEIN"/>
    <property type="match status" value="1"/>
</dbReference>
<feature type="region of interest" description="Disordered" evidence="1">
    <location>
        <begin position="197"/>
        <end position="285"/>
    </location>
</feature>
<feature type="region of interest" description="Disordered" evidence="1">
    <location>
        <begin position="1"/>
        <end position="56"/>
    </location>
</feature>
<name>A0A834WQK5_9FABA</name>
<dbReference type="InterPro" id="IPR002156">
    <property type="entry name" value="RNaseH_domain"/>
</dbReference>
<dbReference type="InterPro" id="IPR036397">
    <property type="entry name" value="RNaseH_sf"/>
</dbReference>
<evidence type="ECO:0000259" key="2">
    <source>
        <dbReference type="Pfam" id="PF13456"/>
    </source>
</evidence>
<accession>A0A834WQK5</accession>
<dbReference type="Pfam" id="PF13456">
    <property type="entry name" value="RVT_3"/>
    <property type="match status" value="1"/>
</dbReference>
<dbReference type="InterPro" id="IPR053151">
    <property type="entry name" value="RNase_H-like"/>
</dbReference>
<feature type="compositionally biased region" description="Basic and acidic residues" evidence="1">
    <location>
        <begin position="206"/>
        <end position="217"/>
    </location>
</feature>
<dbReference type="PANTHER" id="PTHR47723">
    <property type="entry name" value="OS05G0353850 PROTEIN"/>
    <property type="match status" value="1"/>
</dbReference>
<dbReference type="GO" id="GO:0003676">
    <property type="term" value="F:nucleic acid binding"/>
    <property type="evidence" value="ECO:0007669"/>
    <property type="project" value="InterPro"/>
</dbReference>
<evidence type="ECO:0000313" key="4">
    <source>
        <dbReference type="Proteomes" id="UP000634136"/>
    </source>
</evidence>
<feature type="compositionally biased region" description="Basic and acidic residues" evidence="1">
    <location>
        <begin position="41"/>
        <end position="56"/>
    </location>
</feature>
<dbReference type="OrthoDB" id="1436370at2759"/>
<dbReference type="EMBL" id="JAAIUW010000005">
    <property type="protein sequence ID" value="KAF7830028.1"/>
    <property type="molecule type" value="Genomic_DNA"/>
</dbReference>
<dbReference type="Gene3D" id="3.30.420.10">
    <property type="entry name" value="Ribonuclease H-like superfamily/Ribonuclease H"/>
    <property type="match status" value="1"/>
</dbReference>
<dbReference type="AlphaFoldDB" id="A0A834WQK5"/>
<comment type="caution">
    <text evidence="3">The sequence shown here is derived from an EMBL/GenBank/DDBJ whole genome shotgun (WGS) entry which is preliminary data.</text>
</comment>
<sequence>MMELQERDKDLSSEEQDNLKHSTKKIKTQEESTTVDSVQVAEHEESSPRPMEENKLIGINGRDKDLFVEEDEVTVDDLSEDEPEVDTNRGDDFLCPELLISKAERLELQKEWKLSLIVKTLGKSMAYRFLKGRLERMWQRKGIIRVIDIGSRFEVFNVEESVDMDIDKAIEIKDQVNSDVVTGDSGLAGTNLHLEVKQKGTKGKQRKSDVQGLESKKQISQNEIPIQGRKPMKGTDKSQEHTLVTSVGTKNLTTQGNKTPIKSTDSNPKAPTKHPTANLKGRAEKDAQMEEQLRAMRIVEKQIREAALYCRDSTLPVAEDFIRECGQDQESPIHALRDCPTVLPLWKAKVRSDAWNRFCTLDVKDWIKLNLTNNLSNARGINWNCFFSITMWSIWKQRNESVFNGTQSSALSLSPSIKAQYKDFMNVTSLKHRLPLNQCPLDRPEPSWAPPGIGWYKINVDGSFKDESNDITCGGVIRDHEGKWIGGFMKKLGKGNILLAEICGILEGLQVAWHKNLKRIVIESDCLEAVSCVSACLDMKHPLYHILYKIKSLLANDWEVKVVHISRDSNKVANILALRAHVLDFGMHLYDDPPACCVELFRDDSRKVPFPAVSGC</sequence>
<proteinExistence type="predicted"/>
<dbReference type="SUPFAM" id="SSF53098">
    <property type="entry name" value="Ribonuclease H-like"/>
    <property type="match status" value="1"/>
</dbReference>
<gene>
    <name evidence="3" type="ORF">G2W53_012361</name>
</gene>
<dbReference type="GO" id="GO:0004523">
    <property type="term" value="F:RNA-DNA hybrid ribonuclease activity"/>
    <property type="evidence" value="ECO:0007669"/>
    <property type="project" value="InterPro"/>
</dbReference>
<feature type="compositionally biased region" description="Polar residues" evidence="1">
    <location>
        <begin position="241"/>
        <end position="269"/>
    </location>
</feature>
<evidence type="ECO:0000256" key="1">
    <source>
        <dbReference type="SAM" id="MobiDB-lite"/>
    </source>
</evidence>
<organism evidence="3 4">
    <name type="scientific">Senna tora</name>
    <dbReference type="NCBI Taxonomy" id="362788"/>
    <lineage>
        <taxon>Eukaryota</taxon>
        <taxon>Viridiplantae</taxon>
        <taxon>Streptophyta</taxon>
        <taxon>Embryophyta</taxon>
        <taxon>Tracheophyta</taxon>
        <taxon>Spermatophyta</taxon>
        <taxon>Magnoliopsida</taxon>
        <taxon>eudicotyledons</taxon>
        <taxon>Gunneridae</taxon>
        <taxon>Pentapetalae</taxon>
        <taxon>rosids</taxon>
        <taxon>fabids</taxon>
        <taxon>Fabales</taxon>
        <taxon>Fabaceae</taxon>
        <taxon>Caesalpinioideae</taxon>
        <taxon>Cassia clade</taxon>
        <taxon>Senna</taxon>
    </lineage>
</organism>
<dbReference type="CDD" id="cd06222">
    <property type="entry name" value="RNase_H_like"/>
    <property type="match status" value="1"/>
</dbReference>
<dbReference type="Proteomes" id="UP000634136">
    <property type="component" value="Unassembled WGS sequence"/>
</dbReference>
<dbReference type="InterPro" id="IPR044730">
    <property type="entry name" value="RNase_H-like_dom_plant"/>
</dbReference>
<feature type="compositionally biased region" description="Basic and acidic residues" evidence="1">
    <location>
        <begin position="1"/>
        <end position="20"/>
    </location>
</feature>
<protein>
    <recommendedName>
        <fullName evidence="2">RNase H type-1 domain-containing protein</fullName>
    </recommendedName>
</protein>